<dbReference type="Proteomes" id="UP000655751">
    <property type="component" value="Unassembled WGS sequence"/>
</dbReference>
<dbReference type="AlphaFoldDB" id="A0A931ID15"/>
<accession>A0A931ID15</accession>
<keyword evidence="3" id="KW-1185">Reference proteome</keyword>
<name>A0A931ID15_9NOCA</name>
<gene>
    <name evidence="2" type="ORF">IT779_15055</name>
</gene>
<organism evidence="2 3">
    <name type="scientific">Nocardia bovistercoris</name>
    <dbReference type="NCBI Taxonomy" id="2785916"/>
    <lineage>
        <taxon>Bacteria</taxon>
        <taxon>Bacillati</taxon>
        <taxon>Actinomycetota</taxon>
        <taxon>Actinomycetes</taxon>
        <taxon>Mycobacteriales</taxon>
        <taxon>Nocardiaceae</taxon>
        <taxon>Nocardia</taxon>
    </lineage>
</organism>
<dbReference type="RefSeq" id="WP_196149922.1">
    <property type="nucleotide sequence ID" value="NZ_JADMLG010000005.1"/>
</dbReference>
<feature type="compositionally biased region" description="Basic and acidic residues" evidence="1">
    <location>
        <begin position="1"/>
        <end position="11"/>
    </location>
</feature>
<dbReference type="EMBL" id="JADMLG010000005">
    <property type="protein sequence ID" value="MBH0777595.1"/>
    <property type="molecule type" value="Genomic_DNA"/>
</dbReference>
<sequence length="71" mass="8278">MSGDDEARRSGGDTGGGTEDDEYAELIRQRTFDPETVREVEEQMRREARERRERLFGDREPFAIPETDEDL</sequence>
<reference evidence="2" key="1">
    <citation type="submission" date="2020-11" db="EMBL/GenBank/DDBJ databases">
        <title>Nocardia NEAU-351.nov., a novel actinomycete isolated from the cow dung.</title>
        <authorList>
            <person name="Zhang X."/>
        </authorList>
    </citation>
    <scope>NUCLEOTIDE SEQUENCE</scope>
    <source>
        <strain evidence="2">NEAU-351</strain>
    </source>
</reference>
<evidence type="ECO:0000256" key="1">
    <source>
        <dbReference type="SAM" id="MobiDB-lite"/>
    </source>
</evidence>
<evidence type="ECO:0000313" key="3">
    <source>
        <dbReference type="Proteomes" id="UP000655751"/>
    </source>
</evidence>
<evidence type="ECO:0000313" key="2">
    <source>
        <dbReference type="EMBL" id="MBH0777595.1"/>
    </source>
</evidence>
<protein>
    <submittedName>
        <fullName evidence="2">Uncharacterized protein</fullName>
    </submittedName>
</protein>
<feature type="region of interest" description="Disordered" evidence="1">
    <location>
        <begin position="1"/>
        <end position="71"/>
    </location>
</feature>
<proteinExistence type="predicted"/>
<feature type="compositionally biased region" description="Basic and acidic residues" evidence="1">
    <location>
        <begin position="25"/>
        <end position="61"/>
    </location>
</feature>
<comment type="caution">
    <text evidence="2">The sequence shown here is derived from an EMBL/GenBank/DDBJ whole genome shotgun (WGS) entry which is preliminary data.</text>
</comment>